<evidence type="ECO:0000259" key="1">
    <source>
        <dbReference type="Pfam" id="PF04233"/>
    </source>
</evidence>
<feature type="non-terminal residue" evidence="2">
    <location>
        <position position="1"/>
    </location>
</feature>
<feature type="domain" description="Phage head morphogenesis" evidence="1">
    <location>
        <begin position="72"/>
        <end position="156"/>
    </location>
</feature>
<sequence length="160" mass="18243">GFNYKDYLVRILRRLGKDKFTQLSAITEQDVKDGLLTTPQTNKLRVILKEGFRKNRTIGEIQTEIDTNLDLRDRTTDGKLLTKAENRANAIARTETVRLANIGLLDTYKDNGIKLVRFLAALSERTCPECEGLNGQVFELNQAEELIPVHTMCRCTWESI</sequence>
<gene>
    <name evidence="2" type="ORF">LCGC14_2272420</name>
</gene>
<protein>
    <recommendedName>
        <fullName evidence="1">Phage head morphogenesis domain-containing protein</fullName>
    </recommendedName>
</protein>
<dbReference type="Pfam" id="PF04233">
    <property type="entry name" value="Phage_Mu_F"/>
    <property type="match status" value="1"/>
</dbReference>
<proteinExistence type="predicted"/>
<organism evidence="2">
    <name type="scientific">marine sediment metagenome</name>
    <dbReference type="NCBI Taxonomy" id="412755"/>
    <lineage>
        <taxon>unclassified sequences</taxon>
        <taxon>metagenomes</taxon>
        <taxon>ecological metagenomes</taxon>
    </lineage>
</organism>
<dbReference type="AlphaFoldDB" id="A0A0F9CWV6"/>
<accession>A0A0F9CWV6</accession>
<comment type="caution">
    <text evidence="2">The sequence shown here is derived from an EMBL/GenBank/DDBJ whole genome shotgun (WGS) entry which is preliminary data.</text>
</comment>
<evidence type="ECO:0000313" key="2">
    <source>
        <dbReference type="EMBL" id="KKL53744.1"/>
    </source>
</evidence>
<dbReference type="NCBIfam" id="TIGR01641">
    <property type="entry name" value="phageSPP1_gp7"/>
    <property type="match status" value="1"/>
</dbReference>
<reference evidence="2" key="1">
    <citation type="journal article" date="2015" name="Nature">
        <title>Complex archaea that bridge the gap between prokaryotes and eukaryotes.</title>
        <authorList>
            <person name="Spang A."/>
            <person name="Saw J.H."/>
            <person name="Jorgensen S.L."/>
            <person name="Zaremba-Niedzwiedzka K."/>
            <person name="Martijn J."/>
            <person name="Lind A.E."/>
            <person name="van Eijk R."/>
            <person name="Schleper C."/>
            <person name="Guy L."/>
            <person name="Ettema T.J."/>
        </authorList>
    </citation>
    <scope>NUCLEOTIDE SEQUENCE</scope>
</reference>
<name>A0A0F9CWV6_9ZZZZ</name>
<dbReference type="InterPro" id="IPR006528">
    <property type="entry name" value="Phage_head_morphogenesis_dom"/>
</dbReference>
<dbReference type="EMBL" id="LAZR01031444">
    <property type="protein sequence ID" value="KKL53744.1"/>
    <property type="molecule type" value="Genomic_DNA"/>
</dbReference>